<dbReference type="Pfam" id="PF02675">
    <property type="entry name" value="AdoMet_dc"/>
    <property type="match status" value="1"/>
</dbReference>
<evidence type="ECO:0000256" key="2">
    <source>
        <dbReference type="ARBA" id="ARBA00011601"/>
    </source>
</evidence>
<feature type="site" description="Cleavage (non-hydrolytic); by autolysis" evidence="15">
    <location>
        <begin position="62"/>
        <end position="63"/>
    </location>
</feature>
<dbReference type="RefSeq" id="WP_174583199.1">
    <property type="nucleotide sequence ID" value="NZ_CAJNOB010000015.1"/>
</dbReference>
<dbReference type="PANTHER" id="PTHR33866:SF2">
    <property type="entry name" value="S-ADENOSYLMETHIONINE DECARBOXYLASE PROENZYME"/>
    <property type="match status" value="1"/>
</dbReference>
<comment type="pathway">
    <text evidence="1 15">Amine and polyamine biosynthesis; S-adenosylmethioninamine biosynthesis; S-adenosylmethioninamine from S-adenosyl-L-methionine: step 1/1.</text>
</comment>
<keyword evidence="3 15" id="KW-0949">S-adenosyl-L-methionine</keyword>
<feature type="active site" description="Proton acceptor; for processing activity" evidence="15">
    <location>
        <position position="68"/>
    </location>
</feature>
<feature type="active site" description="Proton donor; for catalytic activity" evidence="15">
    <location>
        <position position="83"/>
    </location>
</feature>
<evidence type="ECO:0000313" key="17">
    <source>
        <dbReference type="Proteomes" id="UP000663859"/>
    </source>
</evidence>
<dbReference type="Gene3D" id="3.30.360.110">
    <property type="entry name" value="S-adenosylmethionine decarboxylase domain"/>
    <property type="match status" value="1"/>
</dbReference>
<evidence type="ECO:0000256" key="7">
    <source>
        <dbReference type="ARBA" id="ARBA00023115"/>
    </source>
</evidence>
<evidence type="ECO:0000256" key="15">
    <source>
        <dbReference type="HAMAP-Rule" id="MF_00464"/>
    </source>
</evidence>
<keyword evidence="5 15" id="KW-0068">Autocatalytic cleavage</keyword>
<keyword evidence="11 15" id="KW-0670">Pyruvate</keyword>
<dbReference type="EMBL" id="CAJNOB010000015">
    <property type="protein sequence ID" value="CAF0697515.1"/>
    <property type="molecule type" value="Genomic_DNA"/>
</dbReference>
<feature type="chain" id="PRO_5035350033" description="S-adenosylmethionine decarboxylase alpha chain" evidence="15">
    <location>
        <begin position="63"/>
        <end position="130"/>
    </location>
</feature>
<comment type="subunit">
    <text evidence="2 15">Heterotetramer of two alpha and two beta chains arranged as a dimer of alpha/beta heterodimers.</text>
</comment>
<keyword evidence="17" id="KW-1185">Reference proteome</keyword>
<gene>
    <name evidence="15 16" type="primary">speH</name>
    <name evidence="16" type="ORF">MPNT_220026</name>
</gene>
<dbReference type="Proteomes" id="UP000663859">
    <property type="component" value="Unassembled WGS sequence"/>
</dbReference>
<evidence type="ECO:0000256" key="12">
    <source>
        <dbReference type="ARBA" id="ARBA00048112"/>
    </source>
</evidence>
<comment type="caution">
    <text evidence="16">The sequence shown here is derived from an EMBL/GenBank/DDBJ whole genome shotgun (WGS) entry which is preliminary data.</text>
</comment>
<evidence type="ECO:0000313" key="16">
    <source>
        <dbReference type="EMBL" id="CAF0697515.1"/>
    </source>
</evidence>
<dbReference type="NCBIfam" id="TIGR03330">
    <property type="entry name" value="SAM_DCase_Bsu"/>
    <property type="match status" value="1"/>
</dbReference>
<keyword evidence="6 15" id="KW-0745">Spermidine biosynthesis</keyword>
<dbReference type="SUPFAM" id="SSF56276">
    <property type="entry name" value="S-adenosylmethionine decarboxylase"/>
    <property type="match status" value="1"/>
</dbReference>
<proteinExistence type="inferred from homology"/>
<reference evidence="16" key="1">
    <citation type="submission" date="2021-02" db="EMBL/GenBank/DDBJ databases">
        <authorList>
            <person name="Cremers G."/>
            <person name="Picone N."/>
        </authorList>
    </citation>
    <scope>NUCLEOTIDE SEQUENCE</scope>
    <source>
        <strain evidence="16">PQ17</strain>
    </source>
</reference>
<evidence type="ECO:0000256" key="11">
    <source>
        <dbReference type="ARBA" id="ARBA00023317"/>
    </source>
</evidence>
<dbReference type="HAMAP" id="MF_00464">
    <property type="entry name" value="AdoMetDC_1"/>
    <property type="match status" value="1"/>
</dbReference>
<keyword evidence="10 15" id="KW-0704">Schiff base</keyword>
<feature type="modified residue" description="Pyruvic acid (Ser); by autocatalysis" evidence="15">
    <location>
        <position position="63"/>
    </location>
</feature>
<comment type="similarity">
    <text evidence="14 15">Belongs to the prokaryotic AdoMetDC family. Type 1 subfamily.</text>
</comment>
<feature type="chain" id="PRO_5035350034" description="S-adenosylmethionine decarboxylase beta chain" evidence="15">
    <location>
        <begin position="1"/>
        <end position="62"/>
    </location>
</feature>
<dbReference type="PANTHER" id="PTHR33866">
    <property type="entry name" value="S-ADENOSYLMETHIONINE DECARBOXYLASE PROENZYME"/>
    <property type="match status" value="1"/>
</dbReference>
<keyword evidence="9 15" id="KW-0456">Lyase</keyword>
<name>A0A8J2BKV7_9BACT</name>
<dbReference type="EC" id="4.1.1.50" evidence="15"/>
<dbReference type="GO" id="GO:0004014">
    <property type="term" value="F:adenosylmethionine decarboxylase activity"/>
    <property type="evidence" value="ECO:0007669"/>
    <property type="project" value="UniProtKB-UniRule"/>
</dbReference>
<dbReference type="InterPro" id="IPR017716">
    <property type="entry name" value="S-AdoMet_deCOase_pro-enz"/>
</dbReference>
<dbReference type="Gene3D" id="3.30.160.750">
    <property type="match status" value="1"/>
</dbReference>
<dbReference type="InterPro" id="IPR003826">
    <property type="entry name" value="AdoMetDC_fam_prok"/>
</dbReference>
<comment type="PTM">
    <text evidence="15">Is synthesized initially as an inactive proenzyme. Formation of the active enzyme involves a self-maturation process in which the active site pyruvoyl group is generated from an internal serine residue via an autocatalytic post-translational modification. Two non-identical subunits are generated from the proenzyme in this reaction, and the pyruvate is formed at the N-terminus of the alpha chain, which is derived from the carboxyl end of the proenzyme. The post-translation cleavage follows an unusual pathway, termed non-hydrolytic serinolysis, in which the side chain hydroxyl group of the serine supplies its oxygen atom to form the C-terminus of the beta chain, while the remainder of the serine residue undergoes an oxidative deamination to produce ammonia and the pyruvoyl group blocking the N-terminus of the alpha chain.</text>
</comment>
<dbReference type="InterPro" id="IPR016067">
    <property type="entry name" value="S-AdoMet_deCO2ase_core"/>
</dbReference>
<protein>
    <recommendedName>
        <fullName evidence="15">S-adenosylmethionine decarboxylase proenzyme</fullName>
        <shortName evidence="15">AdoMetDC</shortName>
        <shortName evidence="15">SAMDC</shortName>
        <ecNumber evidence="15">4.1.1.50</ecNumber>
    </recommendedName>
    <component>
        <recommendedName>
            <fullName evidence="15">S-adenosylmethionine decarboxylase beta chain</fullName>
        </recommendedName>
    </component>
    <component>
        <recommendedName>
            <fullName evidence="15">S-adenosylmethionine decarboxylase alpha chain</fullName>
        </recommendedName>
    </component>
</protein>
<feature type="active site" description="Schiff-base intermediate with substrate; via pyruvic acid" evidence="15">
    <location>
        <position position="63"/>
    </location>
</feature>
<comment type="function">
    <text evidence="13 15">Catalyzes the decarboxylation of S-adenosylmethionine to S-adenosylmethioninamine (dcAdoMet), the propylamine donor required for the synthesis of the polyamines spermine and spermidine from the diamine putrescine.</text>
</comment>
<keyword evidence="7 15" id="KW-0620">Polyamine biosynthesis</keyword>
<evidence type="ECO:0000256" key="4">
    <source>
        <dbReference type="ARBA" id="ARBA00022793"/>
    </source>
</evidence>
<dbReference type="InterPro" id="IPR042286">
    <property type="entry name" value="AdoMetDC_C"/>
</dbReference>
<dbReference type="UniPathway" id="UPA00331">
    <property type="reaction ID" value="UER00451"/>
</dbReference>
<evidence type="ECO:0000256" key="3">
    <source>
        <dbReference type="ARBA" id="ARBA00022691"/>
    </source>
</evidence>
<comment type="catalytic activity">
    <reaction evidence="12 15">
        <text>S-adenosyl-L-methionine + H(+) = S-adenosyl 3-(methylsulfanyl)propylamine + CO2</text>
        <dbReference type="Rhea" id="RHEA:15981"/>
        <dbReference type="ChEBI" id="CHEBI:15378"/>
        <dbReference type="ChEBI" id="CHEBI:16526"/>
        <dbReference type="ChEBI" id="CHEBI:57443"/>
        <dbReference type="ChEBI" id="CHEBI:59789"/>
        <dbReference type="EC" id="4.1.1.50"/>
    </reaction>
</comment>
<comment type="cofactor">
    <cofactor evidence="15">
        <name>pyruvate</name>
        <dbReference type="ChEBI" id="CHEBI:15361"/>
    </cofactor>
    <text evidence="15">Binds 1 pyruvoyl group covalently per subunit.</text>
</comment>
<evidence type="ECO:0000256" key="6">
    <source>
        <dbReference type="ARBA" id="ARBA00023066"/>
    </source>
</evidence>
<evidence type="ECO:0000256" key="9">
    <source>
        <dbReference type="ARBA" id="ARBA00023239"/>
    </source>
</evidence>
<accession>A0A8J2BKV7</accession>
<dbReference type="GO" id="GO:0008295">
    <property type="term" value="P:spermidine biosynthetic process"/>
    <property type="evidence" value="ECO:0007669"/>
    <property type="project" value="UniProtKB-UniRule"/>
</dbReference>
<evidence type="ECO:0000256" key="1">
    <source>
        <dbReference type="ARBA" id="ARBA00004911"/>
    </source>
</evidence>
<evidence type="ECO:0000256" key="10">
    <source>
        <dbReference type="ARBA" id="ARBA00023270"/>
    </source>
</evidence>
<evidence type="ECO:0000256" key="8">
    <source>
        <dbReference type="ARBA" id="ARBA00023145"/>
    </source>
</evidence>
<dbReference type="InterPro" id="IPR042284">
    <property type="entry name" value="AdoMetDC_N"/>
</dbReference>
<sequence length="130" mass="14780">MDALGIHLIIELKGCNPRLLDDLPYVEETLLEAAKLANTRVIGKFFHKFSPVGVTGIVAIAESHLCIHTWPEYGYAAVDMFTCKLDFESDKIVNYLLWRLRCVHPEVKFLERGKPPFPHISQVTPCTKEN</sequence>
<organism evidence="16 17">
    <name type="scientific">Candidatus Methylacidithermus pantelleriae</name>
    <dbReference type="NCBI Taxonomy" id="2744239"/>
    <lineage>
        <taxon>Bacteria</taxon>
        <taxon>Pseudomonadati</taxon>
        <taxon>Verrucomicrobiota</taxon>
        <taxon>Methylacidiphilae</taxon>
        <taxon>Methylacidiphilales</taxon>
        <taxon>Methylacidiphilaceae</taxon>
        <taxon>Candidatus Methylacidithermus</taxon>
    </lineage>
</organism>
<evidence type="ECO:0000256" key="14">
    <source>
        <dbReference type="ARBA" id="ARBA00061583"/>
    </source>
</evidence>
<evidence type="ECO:0000256" key="13">
    <source>
        <dbReference type="ARBA" id="ARBA00056215"/>
    </source>
</evidence>
<dbReference type="FunFam" id="3.30.360.110:FF:000001">
    <property type="entry name" value="S-adenosylmethionine decarboxylase proenzyme"/>
    <property type="match status" value="1"/>
</dbReference>
<keyword evidence="8 15" id="KW-0865">Zymogen</keyword>
<evidence type="ECO:0000256" key="5">
    <source>
        <dbReference type="ARBA" id="ARBA00022813"/>
    </source>
</evidence>
<keyword evidence="4 15" id="KW-0210">Decarboxylase</keyword>
<dbReference type="AlphaFoldDB" id="A0A8J2BKV7"/>
<dbReference type="GO" id="GO:0005829">
    <property type="term" value="C:cytosol"/>
    <property type="evidence" value="ECO:0007669"/>
    <property type="project" value="TreeGrafter"/>
</dbReference>